<proteinExistence type="predicted"/>
<dbReference type="GO" id="GO:0004034">
    <property type="term" value="F:aldose 1-epimerase activity"/>
    <property type="evidence" value="ECO:0007669"/>
    <property type="project" value="TreeGrafter"/>
</dbReference>
<dbReference type="PANTHER" id="PTHR10091">
    <property type="entry name" value="ALDOSE-1-EPIMERASE"/>
    <property type="match status" value="1"/>
</dbReference>
<dbReference type="InterPro" id="IPR011013">
    <property type="entry name" value="Gal_mutarotase_sf_dom"/>
</dbReference>
<reference evidence="1" key="1">
    <citation type="submission" date="2020-02" db="EMBL/GenBank/DDBJ databases">
        <authorList>
            <person name="Meier V. D."/>
        </authorList>
    </citation>
    <scope>NUCLEOTIDE SEQUENCE</scope>
    <source>
        <strain evidence="1">AVDCRST_MAG61</strain>
    </source>
</reference>
<dbReference type="InterPro" id="IPR008183">
    <property type="entry name" value="Aldose_1/G6P_1-epimerase"/>
</dbReference>
<dbReference type="GO" id="GO:0030246">
    <property type="term" value="F:carbohydrate binding"/>
    <property type="evidence" value="ECO:0007669"/>
    <property type="project" value="InterPro"/>
</dbReference>
<dbReference type="Pfam" id="PF01263">
    <property type="entry name" value="Aldose_epim"/>
    <property type="match status" value="1"/>
</dbReference>
<name>A0A6J4LJT5_9ACTN</name>
<dbReference type="Gene3D" id="2.70.98.10">
    <property type="match status" value="1"/>
</dbReference>
<dbReference type="InterPro" id="IPR037480">
    <property type="entry name" value="YihR-like"/>
</dbReference>
<dbReference type="PANTHER" id="PTHR10091:SF0">
    <property type="entry name" value="GALACTOSE MUTAROTASE"/>
    <property type="match status" value="1"/>
</dbReference>
<dbReference type="AlphaFoldDB" id="A0A6J4LJT5"/>
<dbReference type="GO" id="GO:0006006">
    <property type="term" value="P:glucose metabolic process"/>
    <property type="evidence" value="ECO:0007669"/>
    <property type="project" value="TreeGrafter"/>
</dbReference>
<sequence length="301" mass="33328">MTYPTGEQYEIVSGEHRAVVTEVGATLRSYTVSGRHVVRGFEADEVVQKGRGQQLLPWPNRIRDGLYTFQGTEYQLDITEPKRYTALHGLARHVPWTLVEQTADSVTQTVRVYPQPGWPGILEATITHQVSDRGLQVNVRATNIGDVDFPFGYAAHPYLTVGETTVDDVSITVPAAAYLEVDDDRLLPIRVAPVEGTENDLRAGEPLGTTVLDTAFTDLTRGEDGRWRVRLSRGDRQAELWGDATMTWIQVFTGEEYRDLSLAIEPMTCGPDAFNEGPTHDGVIVLAPGKSYTGRWGLTGR</sequence>
<dbReference type="InterPro" id="IPR014718">
    <property type="entry name" value="GH-type_carb-bd"/>
</dbReference>
<dbReference type="GO" id="GO:0033499">
    <property type="term" value="P:galactose catabolic process via UDP-galactose, Leloir pathway"/>
    <property type="evidence" value="ECO:0007669"/>
    <property type="project" value="TreeGrafter"/>
</dbReference>
<accession>A0A6J4LJT5</accession>
<dbReference type="EMBL" id="CADCTT010000379">
    <property type="protein sequence ID" value="CAA9334878.1"/>
    <property type="molecule type" value="Genomic_DNA"/>
</dbReference>
<dbReference type="SUPFAM" id="SSF74650">
    <property type="entry name" value="Galactose mutarotase-like"/>
    <property type="match status" value="1"/>
</dbReference>
<gene>
    <name evidence="1" type="ORF">AVDCRST_MAG61-3104</name>
</gene>
<protein>
    <submittedName>
        <fullName evidence="1">Aldose 1-epimerase</fullName>
    </submittedName>
</protein>
<evidence type="ECO:0000313" key="1">
    <source>
        <dbReference type="EMBL" id="CAA9334878.1"/>
    </source>
</evidence>
<dbReference type="CDD" id="cd09022">
    <property type="entry name" value="Aldose_epim_Ec_YihR"/>
    <property type="match status" value="1"/>
</dbReference>
<organism evidence="1">
    <name type="scientific">uncultured Friedmanniella sp</name>
    <dbReference type="NCBI Taxonomy" id="335381"/>
    <lineage>
        <taxon>Bacteria</taxon>
        <taxon>Bacillati</taxon>
        <taxon>Actinomycetota</taxon>
        <taxon>Actinomycetes</taxon>
        <taxon>Propionibacteriales</taxon>
        <taxon>Nocardioidaceae</taxon>
        <taxon>Friedmanniella</taxon>
        <taxon>environmental samples</taxon>
    </lineage>
</organism>